<evidence type="ECO:0000256" key="5">
    <source>
        <dbReference type="ARBA" id="ARBA00022833"/>
    </source>
</evidence>
<keyword evidence="3" id="KW-1003">Cell membrane</keyword>
<protein>
    <submittedName>
        <fullName evidence="9">Zinc transporter, ZIP family</fullName>
    </submittedName>
</protein>
<evidence type="ECO:0000256" key="8">
    <source>
        <dbReference type="SAM" id="Phobius"/>
    </source>
</evidence>
<keyword evidence="7 8" id="KW-0472">Membrane</keyword>
<evidence type="ECO:0000256" key="6">
    <source>
        <dbReference type="ARBA" id="ARBA00022989"/>
    </source>
</evidence>
<dbReference type="Proteomes" id="UP000031982">
    <property type="component" value="Unassembled WGS sequence"/>
</dbReference>
<feature type="transmembrane region" description="Helical" evidence="8">
    <location>
        <begin position="37"/>
        <end position="54"/>
    </location>
</feature>
<evidence type="ECO:0000256" key="7">
    <source>
        <dbReference type="ARBA" id="ARBA00023136"/>
    </source>
</evidence>
<comment type="similarity">
    <text evidence="2">Belongs to the ZIP transporter (TC 2.A.5) family.</text>
</comment>
<evidence type="ECO:0000313" key="9">
    <source>
        <dbReference type="EMBL" id="KIL75858.1"/>
    </source>
</evidence>
<gene>
    <name evidence="9" type="ORF">SD77_2698</name>
</gene>
<organism evidence="9 10">
    <name type="scientific">Bacillus badius</name>
    <dbReference type="NCBI Taxonomy" id="1455"/>
    <lineage>
        <taxon>Bacteria</taxon>
        <taxon>Bacillati</taxon>
        <taxon>Bacillota</taxon>
        <taxon>Bacilli</taxon>
        <taxon>Bacillales</taxon>
        <taxon>Bacillaceae</taxon>
        <taxon>Pseudobacillus</taxon>
    </lineage>
</organism>
<evidence type="ECO:0000313" key="10">
    <source>
        <dbReference type="Proteomes" id="UP000031982"/>
    </source>
</evidence>
<comment type="caution">
    <text evidence="9">The sequence shown here is derived from an EMBL/GenBank/DDBJ whole genome shotgun (WGS) entry which is preliminary data.</text>
</comment>
<dbReference type="PANTHER" id="PTHR11040:SF211">
    <property type="entry name" value="ZINC TRANSPORTER ZIP11"/>
    <property type="match status" value="1"/>
</dbReference>
<evidence type="ECO:0000256" key="1">
    <source>
        <dbReference type="ARBA" id="ARBA00004651"/>
    </source>
</evidence>
<evidence type="ECO:0000256" key="4">
    <source>
        <dbReference type="ARBA" id="ARBA00022692"/>
    </source>
</evidence>
<sequence>MELLYMTSIIYSSLCTSLGALPILFIRRMTHRGKDNLLAFTAGVMVAASTYGLIPSAIKLSNVIVLTIGILVGTLFLTILEKSLPHVDLEHRSGAQVPASAYLLMITMILHNLPEGLSVGVSYASEYKDLGPLVSFAIGLQNIPEGFLMALFLVTQGAGRLKAIVYTTLAGFTELLAALFGLAFGEKLAGVVPYGLAFAAGAMLFIVYKELIPESHGDGNERSSTLSFILGLLTMILLTSYLR</sequence>
<comment type="subcellular location">
    <subcellularLocation>
        <location evidence="1">Cell membrane</location>
        <topology evidence="1">Multi-pass membrane protein</topology>
    </subcellularLocation>
</comment>
<evidence type="ECO:0000256" key="3">
    <source>
        <dbReference type="ARBA" id="ARBA00022475"/>
    </source>
</evidence>
<feature type="transmembrane region" description="Helical" evidence="8">
    <location>
        <begin position="60"/>
        <end position="80"/>
    </location>
</feature>
<dbReference type="InterPro" id="IPR003689">
    <property type="entry name" value="ZIP"/>
</dbReference>
<dbReference type="RefSeq" id="WP_041114400.1">
    <property type="nucleotide sequence ID" value="NZ_JARTHD010000023.1"/>
</dbReference>
<proteinExistence type="inferred from homology"/>
<keyword evidence="6 8" id="KW-1133">Transmembrane helix</keyword>
<keyword evidence="10" id="KW-1185">Reference proteome</keyword>
<feature type="transmembrane region" description="Helical" evidence="8">
    <location>
        <begin position="191"/>
        <end position="212"/>
    </location>
</feature>
<feature type="transmembrane region" description="Helical" evidence="8">
    <location>
        <begin position="163"/>
        <end position="185"/>
    </location>
</feature>
<feature type="transmembrane region" description="Helical" evidence="8">
    <location>
        <begin position="6"/>
        <end position="25"/>
    </location>
</feature>
<feature type="transmembrane region" description="Helical" evidence="8">
    <location>
        <begin position="130"/>
        <end position="154"/>
    </location>
</feature>
<feature type="transmembrane region" description="Helical" evidence="8">
    <location>
        <begin position="224"/>
        <end position="242"/>
    </location>
</feature>
<name>A0ABR5APW5_BACBA</name>
<dbReference type="PANTHER" id="PTHR11040">
    <property type="entry name" value="ZINC/IRON TRANSPORTER"/>
    <property type="match status" value="1"/>
</dbReference>
<dbReference type="EMBL" id="JXLP01000021">
    <property type="protein sequence ID" value="KIL75858.1"/>
    <property type="molecule type" value="Genomic_DNA"/>
</dbReference>
<keyword evidence="5" id="KW-0862">Zinc</keyword>
<feature type="transmembrane region" description="Helical" evidence="8">
    <location>
        <begin position="101"/>
        <end position="124"/>
    </location>
</feature>
<accession>A0ABR5APW5</accession>
<dbReference type="Pfam" id="PF02535">
    <property type="entry name" value="Zip"/>
    <property type="match status" value="1"/>
</dbReference>
<evidence type="ECO:0000256" key="2">
    <source>
        <dbReference type="ARBA" id="ARBA00006939"/>
    </source>
</evidence>
<keyword evidence="4 8" id="KW-0812">Transmembrane</keyword>
<reference evidence="9 10" key="1">
    <citation type="submission" date="2015-01" db="EMBL/GenBank/DDBJ databases">
        <title>Genome Assembly of Bacillus badius MTCC 1458.</title>
        <authorList>
            <person name="Verma A."/>
            <person name="Khatri I."/>
            <person name="Mual P."/>
            <person name="Subramanian S."/>
            <person name="Krishnamurthi S."/>
        </authorList>
    </citation>
    <scope>NUCLEOTIDE SEQUENCE [LARGE SCALE GENOMIC DNA]</scope>
    <source>
        <strain evidence="9 10">MTCC 1458</strain>
    </source>
</reference>